<accession>A0ACC2UWJ0</accession>
<keyword evidence="2" id="KW-1185">Reference proteome</keyword>
<dbReference type="Proteomes" id="UP001230649">
    <property type="component" value="Unassembled WGS sequence"/>
</dbReference>
<comment type="caution">
    <text evidence="1">The sequence shown here is derived from an EMBL/GenBank/DDBJ whole genome shotgun (WGS) entry which is preliminary data.</text>
</comment>
<proteinExistence type="predicted"/>
<dbReference type="EMBL" id="JASBWS010000206">
    <property type="protein sequence ID" value="KAJ9091250.1"/>
    <property type="molecule type" value="Genomic_DNA"/>
</dbReference>
<gene>
    <name evidence="1" type="ORF">QFC20_007679</name>
</gene>
<reference evidence="1" key="1">
    <citation type="submission" date="2023-04" db="EMBL/GenBank/DDBJ databases">
        <title>Draft Genome sequencing of Naganishia species isolated from polar environments using Oxford Nanopore Technology.</title>
        <authorList>
            <person name="Leo P."/>
            <person name="Venkateswaran K."/>
        </authorList>
    </citation>
    <scope>NUCLEOTIDE SEQUENCE</scope>
    <source>
        <strain evidence="1">MNA-CCFEE 5262</strain>
    </source>
</reference>
<protein>
    <submittedName>
        <fullName evidence="1">Uncharacterized protein</fullName>
    </submittedName>
</protein>
<name>A0ACC2UWJ0_9TREE</name>
<evidence type="ECO:0000313" key="2">
    <source>
        <dbReference type="Proteomes" id="UP001230649"/>
    </source>
</evidence>
<evidence type="ECO:0000313" key="1">
    <source>
        <dbReference type="EMBL" id="KAJ9091250.1"/>
    </source>
</evidence>
<organism evidence="1 2">
    <name type="scientific">Naganishia adeliensis</name>
    <dbReference type="NCBI Taxonomy" id="92952"/>
    <lineage>
        <taxon>Eukaryota</taxon>
        <taxon>Fungi</taxon>
        <taxon>Dikarya</taxon>
        <taxon>Basidiomycota</taxon>
        <taxon>Agaricomycotina</taxon>
        <taxon>Tremellomycetes</taxon>
        <taxon>Filobasidiales</taxon>
        <taxon>Filobasidiaceae</taxon>
        <taxon>Naganishia</taxon>
    </lineage>
</organism>
<sequence length="460" mass="48369">MYDVVIIGAGFAGLTAARTILKTASTARVLVLEAQSRLGGRCLTSRDFGGPVDIGCSWIHGYKEGSVVRQLTDELGVKCYVPNKGKGCVISGGKTLDADVAGKLSKNLSAALTAAASTSSPSPSSSLASSPERSRSEWAYNLEDVSLQWFGYEDSAKGTDAAIVGGYDKLVKKLADDVKTMGGEIQLGAKVESVKLGEKQGAPVEISIANANGKQTYSSRLVLSTIPLSLLQKSHAQLFSNMSARKAHAIDFTHVGKLGKLVVSYDEAWWPSDIGAFTILPIEPTSSNGDVPTDDLEQLLKTVPLVVSSFAIKSAPADVQPAPATHPTLLIYLPVPVVQHLEGRSATEIGQAMHAYLSTSLPSAKPCPSSPKHSVLTNWAYDPYSLGATSTPLTVESVSKGITPASFIELGRPETLGAADGKPRVLFAGEHTSVNNRGSVTGAVESGLREGRRAVQLLNL</sequence>